<comment type="caution">
    <text evidence="4">The sequence shown here is derived from an EMBL/GenBank/DDBJ whole genome shotgun (WGS) entry which is preliminary data.</text>
</comment>
<accession>A0ABQ3Y8Q6</accession>
<dbReference type="InterPro" id="IPR023346">
    <property type="entry name" value="Lysozyme-like_dom_sf"/>
</dbReference>
<feature type="domain" description="Transglycosylase SLT" evidence="3">
    <location>
        <begin position="117"/>
        <end position="240"/>
    </location>
</feature>
<dbReference type="Pfam" id="PF01464">
    <property type="entry name" value="SLT"/>
    <property type="match status" value="1"/>
</dbReference>
<dbReference type="PANTHER" id="PTHR37423:SF2">
    <property type="entry name" value="MEMBRANE-BOUND LYTIC MUREIN TRANSGLYCOSYLASE C"/>
    <property type="match status" value="1"/>
</dbReference>
<feature type="compositionally biased region" description="Low complexity" evidence="1">
    <location>
        <begin position="29"/>
        <end position="43"/>
    </location>
</feature>
<evidence type="ECO:0000256" key="1">
    <source>
        <dbReference type="SAM" id="MobiDB-lite"/>
    </source>
</evidence>
<reference evidence="4 5" key="1">
    <citation type="submission" date="2021-01" db="EMBL/GenBank/DDBJ databases">
        <title>Whole genome shotgun sequence of Actinoplanes deccanensis NBRC 13994.</title>
        <authorList>
            <person name="Komaki H."/>
            <person name="Tamura T."/>
        </authorList>
    </citation>
    <scope>NUCLEOTIDE SEQUENCE [LARGE SCALE GENOMIC DNA]</scope>
    <source>
        <strain evidence="4 5">NBRC 13994</strain>
    </source>
</reference>
<sequence length="266" mass="28524">MARRTWALALAALVVAAGCGLGGKDDDNAAPQAVPSAVAASDAGEPEFEPVTESPTPEPVETTSKAPSKKPTKPQSAEPTEPPFWSQLPDCAHYDKTKPISKSKVKTALKSAASRVYWRTEAPSLRINYPLIKAVAWQESGWQSNIHNCDGGAGVMQVMPDTVSMINNRFGLTYDASQYQQNIYAGGNYLAWLTKWAGDNYFGGSYNLSAAKCKSSSSWCLLNVVISGYNAGSGGIEQAAADKTLPNPSYVASVRALMKRCQCDQY</sequence>
<feature type="chain" id="PRO_5046378798" description="Transglycosylase SLT domain-containing protein" evidence="2">
    <location>
        <begin position="18"/>
        <end position="266"/>
    </location>
</feature>
<dbReference type="Proteomes" id="UP000609879">
    <property type="component" value="Unassembled WGS sequence"/>
</dbReference>
<evidence type="ECO:0000313" key="4">
    <source>
        <dbReference type="EMBL" id="GID76230.1"/>
    </source>
</evidence>
<dbReference type="InterPro" id="IPR008258">
    <property type="entry name" value="Transglycosylase_SLT_dom_1"/>
</dbReference>
<proteinExistence type="predicted"/>
<evidence type="ECO:0000259" key="3">
    <source>
        <dbReference type="Pfam" id="PF01464"/>
    </source>
</evidence>
<dbReference type="Gene3D" id="1.10.530.10">
    <property type="match status" value="1"/>
</dbReference>
<dbReference type="PROSITE" id="PS51257">
    <property type="entry name" value="PROKAR_LIPOPROTEIN"/>
    <property type="match status" value="1"/>
</dbReference>
<keyword evidence="2" id="KW-0732">Signal</keyword>
<dbReference type="RefSeq" id="WP_203768296.1">
    <property type="nucleotide sequence ID" value="NZ_BAAABO010000007.1"/>
</dbReference>
<dbReference type="EMBL" id="BOMI01000094">
    <property type="protein sequence ID" value="GID76230.1"/>
    <property type="molecule type" value="Genomic_DNA"/>
</dbReference>
<keyword evidence="5" id="KW-1185">Reference proteome</keyword>
<evidence type="ECO:0000313" key="5">
    <source>
        <dbReference type="Proteomes" id="UP000609879"/>
    </source>
</evidence>
<gene>
    <name evidence="4" type="ORF">Ade02nite_48710</name>
</gene>
<dbReference type="PANTHER" id="PTHR37423">
    <property type="entry name" value="SOLUBLE LYTIC MUREIN TRANSGLYCOSYLASE-RELATED"/>
    <property type="match status" value="1"/>
</dbReference>
<evidence type="ECO:0000256" key="2">
    <source>
        <dbReference type="SAM" id="SignalP"/>
    </source>
</evidence>
<feature type="signal peptide" evidence="2">
    <location>
        <begin position="1"/>
        <end position="17"/>
    </location>
</feature>
<organism evidence="4 5">
    <name type="scientific">Paractinoplanes deccanensis</name>
    <dbReference type="NCBI Taxonomy" id="113561"/>
    <lineage>
        <taxon>Bacteria</taxon>
        <taxon>Bacillati</taxon>
        <taxon>Actinomycetota</taxon>
        <taxon>Actinomycetes</taxon>
        <taxon>Micromonosporales</taxon>
        <taxon>Micromonosporaceae</taxon>
        <taxon>Paractinoplanes</taxon>
    </lineage>
</organism>
<feature type="region of interest" description="Disordered" evidence="1">
    <location>
        <begin position="22"/>
        <end position="89"/>
    </location>
</feature>
<feature type="compositionally biased region" description="Low complexity" evidence="1">
    <location>
        <begin position="51"/>
        <end position="66"/>
    </location>
</feature>
<dbReference type="CDD" id="cd00254">
    <property type="entry name" value="LT-like"/>
    <property type="match status" value="1"/>
</dbReference>
<protein>
    <recommendedName>
        <fullName evidence="3">Transglycosylase SLT domain-containing protein</fullName>
    </recommendedName>
</protein>
<dbReference type="SUPFAM" id="SSF53955">
    <property type="entry name" value="Lysozyme-like"/>
    <property type="match status" value="1"/>
</dbReference>
<name>A0ABQ3Y8Q6_9ACTN</name>